<evidence type="ECO:0000256" key="2">
    <source>
        <dbReference type="ARBA" id="ARBA00023002"/>
    </source>
</evidence>
<dbReference type="InterPro" id="IPR015590">
    <property type="entry name" value="Aldehyde_DH_dom"/>
</dbReference>
<sequence>MNFEQQVNGHRCYFNSQVPHDLKWRKQQLLQIKKLVEENEQACLDALEQDLGKPAVEAWITEVSYISGDVDHVVKRIDKWAKKRKVRTPIVAQPGRSYIQPEPQGTVLIIGAWNYPLQLVLAPLVAVISAGNCAILKPSELAPATSALLAKLVPQYLDTSAFSVVEGGVEETTKLLAQPFDHIMYTGNGQVGRIVMTAAAKHLTPVTLELGGKSPVYIDQSADLEITAQRLAWGKWMNAGQTCIAPDYILTDKSLIPPLVTALKKQIKQMFGEDIKASPSYGRIVNQRHTKRIASYLSSGEIAFGGTTDIDAKYIEPTLIIDPALDSPLMTDEIFGPILPIISIESFAQAKQFIKERDKPLSSYIFTKDKAQTDNWISEISSGNQCVNDVIMFNAVPDLPFGGVGPSGIGQYSGKAGFDNFSHLKSVLTRPFLKDLPVRFAPYTQLKFKLLRLIRHL</sequence>
<dbReference type="InterPro" id="IPR016163">
    <property type="entry name" value="Ald_DH_C"/>
</dbReference>
<dbReference type="EMBL" id="BSST01000001">
    <property type="protein sequence ID" value="GLX80087.1"/>
    <property type="molecule type" value="Genomic_DNA"/>
</dbReference>
<organism evidence="7 8">
    <name type="scientific">Thalassotalea insulae</name>
    <dbReference type="NCBI Taxonomy" id="2056778"/>
    <lineage>
        <taxon>Bacteria</taxon>
        <taxon>Pseudomonadati</taxon>
        <taxon>Pseudomonadota</taxon>
        <taxon>Gammaproteobacteria</taxon>
        <taxon>Alteromonadales</taxon>
        <taxon>Colwelliaceae</taxon>
        <taxon>Thalassotalea</taxon>
    </lineage>
</organism>
<evidence type="ECO:0000256" key="1">
    <source>
        <dbReference type="ARBA" id="ARBA00009986"/>
    </source>
</evidence>
<accession>A0ABQ6GZU5</accession>
<dbReference type="PANTHER" id="PTHR43570">
    <property type="entry name" value="ALDEHYDE DEHYDROGENASE"/>
    <property type="match status" value="1"/>
</dbReference>
<dbReference type="InterPro" id="IPR029510">
    <property type="entry name" value="Ald_DH_CS_GLU"/>
</dbReference>
<dbReference type="Proteomes" id="UP001157186">
    <property type="component" value="Unassembled WGS sequence"/>
</dbReference>
<evidence type="ECO:0000256" key="5">
    <source>
        <dbReference type="RuleBase" id="RU003345"/>
    </source>
</evidence>
<keyword evidence="2 3" id="KW-0560">Oxidoreductase</keyword>
<dbReference type="PANTHER" id="PTHR43570:SF16">
    <property type="entry name" value="ALDEHYDE DEHYDROGENASE TYPE III, ISOFORM Q"/>
    <property type="match status" value="1"/>
</dbReference>
<dbReference type="InterPro" id="IPR016162">
    <property type="entry name" value="Ald_DH_N"/>
</dbReference>
<dbReference type="PROSITE" id="PS00687">
    <property type="entry name" value="ALDEHYDE_DEHYDR_GLU"/>
    <property type="match status" value="1"/>
</dbReference>
<feature type="active site" evidence="4">
    <location>
        <position position="209"/>
    </location>
</feature>
<dbReference type="InterPro" id="IPR016161">
    <property type="entry name" value="Ald_DH/histidinol_DH"/>
</dbReference>
<evidence type="ECO:0000313" key="8">
    <source>
        <dbReference type="Proteomes" id="UP001157186"/>
    </source>
</evidence>
<dbReference type="PIRSF" id="PIRSF036492">
    <property type="entry name" value="ALDH"/>
    <property type="match status" value="1"/>
</dbReference>
<comment type="caution">
    <text evidence="7">The sequence shown here is derived from an EMBL/GenBank/DDBJ whole genome shotgun (WGS) entry which is preliminary data.</text>
</comment>
<comment type="similarity">
    <text evidence="1 3 5">Belongs to the aldehyde dehydrogenase family.</text>
</comment>
<dbReference type="Gene3D" id="3.40.309.10">
    <property type="entry name" value="Aldehyde Dehydrogenase, Chain A, domain 2"/>
    <property type="match status" value="1"/>
</dbReference>
<name>A0ABQ6GZU5_9GAMM</name>
<dbReference type="CDD" id="cd07087">
    <property type="entry name" value="ALDH_F3-13-14_CALDH-like"/>
    <property type="match status" value="1"/>
</dbReference>
<keyword evidence="8" id="KW-1185">Reference proteome</keyword>
<dbReference type="Pfam" id="PF00171">
    <property type="entry name" value="Aldedh"/>
    <property type="match status" value="1"/>
</dbReference>
<gene>
    <name evidence="7" type="primary">aldA</name>
    <name evidence="7" type="ORF">tinsulaeT_34270</name>
</gene>
<evidence type="ECO:0000313" key="7">
    <source>
        <dbReference type="EMBL" id="GLX80087.1"/>
    </source>
</evidence>
<dbReference type="InterPro" id="IPR012394">
    <property type="entry name" value="Aldehyde_DH_NAD(P)"/>
</dbReference>
<protein>
    <recommendedName>
        <fullName evidence="3">Aldehyde dehydrogenase</fullName>
    </recommendedName>
</protein>
<feature type="domain" description="Aldehyde dehydrogenase" evidence="6">
    <location>
        <begin position="23"/>
        <end position="427"/>
    </location>
</feature>
<evidence type="ECO:0000256" key="3">
    <source>
        <dbReference type="PIRNR" id="PIRNR036492"/>
    </source>
</evidence>
<proteinExistence type="inferred from homology"/>
<dbReference type="Gene3D" id="3.40.605.10">
    <property type="entry name" value="Aldehyde Dehydrogenase, Chain A, domain 1"/>
    <property type="match status" value="1"/>
</dbReference>
<evidence type="ECO:0000259" key="6">
    <source>
        <dbReference type="Pfam" id="PF00171"/>
    </source>
</evidence>
<reference evidence="7 8" key="1">
    <citation type="submission" date="2023-03" db="EMBL/GenBank/DDBJ databases">
        <title>Draft genome sequence of Thalassotalea insulae KCTC 62186T.</title>
        <authorList>
            <person name="Sawabe T."/>
        </authorList>
    </citation>
    <scope>NUCLEOTIDE SEQUENCE [LARGE SCALE GENOMIC DNA]</scope>
    <source>
        <strain evidence="7 8">KCTC 62186</strain>
    </source>
</reference>
<dbReference type="SUPFAM" id="SSF53720">
    <property type="entry name" value="ALDH-like"/>
    <property type="match status" value="1"/>
</dbReference>
<evidence type="ECO:0000256" key="4">
    <source>
        <dbReference type="PROSITE-ProRule" id="PRU10007"/>
    </source>
</evidence>
<dbReference type="RefSeq" id="WP_284246049.1">
    <property type="nucleotide sequence ID" value="NZ_BSST01000001.1"/>
</dbReference>